<organism evidence="2 4">
    <name type="scientific">Duganella violaceipulchra</name>
    <dbReference type="NCBI Taxonomy" id="2849652"/>
    <lineage>
        <taxon>Bacteria</taxon>
        <taxon>Pseudomonadati</taxon>
        <taxon>Pseudomonadota</taxon>
        <taxon>Betaproteobacteria</taxon>
        <taxon>Burkholderiales</taxon>
        <taxon>Oxalobacteraceae</taxon>
        <taxon>Telluria group</taxon>
        <taxon>Duganella</taxon>
    </lineage>
</organism>
<dbReference type="RefSeq" id="WP_217940054.1">
    <property type="nucleotide sequence ID" value="NZ_JAHTGR010000001.1"/>
</dbReference>
<evidence type="ECO:0000313" key="5">
    <source>
        <dbReference type="Proteomes" id="UP001162889"/>
    </source>
</evidence>
<comment type="caution">
    <text evidence="2">The sequence shown here is derived from an EMBL/GenBank/DDBJ whole genome shotgun (WGS) entry which is preliminary data.</text>
</comment>
<feature type="region of interest" description="Disordered" evidence="1">
    <location>
        <begin position="86"/>
        <end position="110"/>
    </location>
</feature>
<evidence type="ECO:0000256" key="1">
    <source>
        <dbReference type="SAM" id="MobiDB-lite"/>
    </source>
</evidence>
<evidence type="ECO:0000313" key="3">
    <source>
        <dbReference type="EMBL" id="MCP2006808.1"/>
    </source>
</evidence>
<dbReference type="AlphaFoldDB" id="A0AA41H4C5"/>
<name>A0AA41H4C5_9BURK</name>
<reference evidence="2" key="1">
    <citation type="submission" date="2021-07" db="EMBL/GenBank/DDBJ databases">
        <title>Characterization of violacein-producing bacteria and related species.</title>
        <authorList>
            <person name="Wilson H.S."/>
            <person name="De Leon M.E."/>
        </authorList>
    </citation>
    <scope>NUCLEOTIDE SEQUENCE</scope>
    <source>
        <strain evidence="2">HSC-15S17</strain>
    </source>
</reference>
<dbReference type="EMBL" id="JALJZU010000001">
    <property type="protein sequence ID" value="MCP2006808.1"/>
    <property type="molecule type" value="Genomic_DNA"/>
</dbReference>
<reference evidence="3" key="2">
    <citation type="submission" date="2022-03" db="EMBL/GenBank/DDBJ databases">
        <title>Genome Encyclopedia of Bacteria and Archaea VI: Functional Genomics of Type Strains.</title>
        <authorList>
            <person name="Whitman W."/>
        </authorList>
    </citation>
    <scope>NUCLEOTIDE SEQUENCE</scope>
    <source>
        <strain evidence="3">HSC-15S17</strain>
    </source>
</reference>
<gene>
    <name evidence="2" type="ORF">KVP70_00415</name>
    <name evidence="3" type="ORF">L1274_000496</name>
</gene>
<evidence type="ECO:0000313" key="4">
    <source>
        <dbReference type="Proteomes" id="UP001155901"/>
    </source>
</evidence>
<sequence>MFDITSKAVRLTPERAGFGGGGERRLPLKFSKIALGILIGIKNRSKSKHSRRHDFIPGLKQLTETGRFDAIYRKYLGDAKGARLEACNHSTGEPGADLPVGGRHDRRRRG</sequence>
<accession>A0AA41H4C5</accession>
<dbReference type="Proteomes" id="UP001155901">
    <property type="component" value="Unassembled WGS sequence"/>
</dbReference>
<evidence type="ECO:0000313" key="2">
    <source>
        <dbReference type="EMBL" id="MBV6319380.1"/>
    </source>
</evidence>
<keyword evidence="5" id="KW-1185">Reference proteome</keyword>
<dbReference type="EMBL" id="JAHTGR010000001">
    <property type="protein sequence ID" value="MBV6319380.1"/>
    <property type="molecule type" value="Genomic_DNA"/>
</dbReference>
<dbReference type="Proteomes" id="UP001162889">
    <property type="component" value="Unassembled WGS sequence"/>
</dbReference>
<proteinExistence type="predicted"/>
<protein>
    <submittedName>
        <fullName evidence="2">Uncharacterized protein</fullName>
    </submittedName>
</protein>